<dbReference type="CDD" id="cd16454">
    <property type="entry name" value="RING-H2_PA-TM-RING"/>
    <property type="match status" value="1"/>
</dbReference>
<keyword evidence="4" id="KW-0479">Metal-binding</keyword>
<keyword evidence="5 8" id="KW-0863">Zinc-finger</keyword>
<keyword evidence="3" id="KW-0808">Transferase</keyword>
<evidence type="ECO:0000256" key="4">
    <source>
        <dbReference type="ARBA" id="ARBA00022723"/>
    </source>
</evidence>
<dbReference type="PROSITE" id="PS50089">
    <property type="entry name" value="ZF_RING_2"/>
    <property type="match status" value="1"/>
</dbReference>
<evidence type="ECO:0000256" key="3">
    <source>
        <dbReference type="ARBA" id="ARBA00022679"/>
    </source>
</evidence>
<dbReference type="SUPFAM" id="SSF57850">
    <property type="entry name" value="RING/U-box"/>
    <property type="match status" value="1"/>
</dbReference>
<sequence>MASESSLADAGDMEFPPFFPFILGFASPDPDPAGDSLDPVLLFDRATRSLFVIDSLPIADLLGKEGRPPASKASIDALRSVEISEGGEKSECAICLEEFEVAREMPCGHRFHKDCIEKWLGIHGSCPVCRYEMPVEEGEKSEKSEEGRGRRRGQIWVSFTLSRRRNVGDTDHTAEEA</sequence>
<dbReference type="GO" id="GO:0061630">
    <property type="term" value="F:ubiquitin protein ligase activity"/>
    <property type="evidence" value="ECO:0007669"/>
    <property type="project" value="UniProtKB-EC"/>
</dbReference>
<dbReference type="SMART" id="SM00184">
    <property type="entry name" value="RING"/>
    <property type="match status" value="1"/>
</dbReference>
<dbReference type="GO" id="GO:0008270">
    <property type="term" value="F:zinc ion binding"/>
    <property type="evidence" value="ECO:0007669"/>
    <property type="project" value="UniProtKB-KW"/>
</dbReference>
<accession>A0A484MTF8</accession>
<evidence type="ECO:0000256" key="5">
    <source>
        <dbReference type="ARBA" id="ARBA00022771"/>
    </source>
</evidence>
<dbReference type="AlphaFoldDB" id="A0A484MTF8"/>
<dbReference type="InterPro" id="IPR001841">
    <property type="entry name" value="Znf_RING"/>
</dbReference>
<dbReference type="GO" id="GO:0016567">
    <property type="term" value="P:protein ubiquitination"/>
    <property type="evidence" value="ECO:0007669"/>
    <property type="project" value="UniProtKB-ARBA"/>
</dbReference>
<evidence type="ECO:0000313" key="11">
    <source>
        <dbReference type="Proteomes" id="UP000595140"/>
    </source>
</evidence>
<dbReference type="OrthoDB" id="1298907at2759"/>
<evidence type="ECO:0000256" key="7">
    <source>
        <dbReference type="ARBA" id="ARBA00022833"/>
    </source>
</evidence>
<reference evidence="10 11" key="1">
    <citation type="submission" date="2018-04" db="EMBL/GenBank/DDBJ databases">
        <authorList>
            <person name="Vogel A."/>
        </authorList>
    </citation>
    <scope>NUCLEOTIDE SEQUENCE [LARGE SCALE GENOMIC DNA]</scope>
</reference>
<dbReference type="GO" id="GO:0005737">
    <property type="term" value="C:cytoplasm"/>
    <property type="evidence" value="ECO:0007669"/>
    <property type="project" value="TreeGrafter"/>
</dbReference>
<protein>
    <recommendedName>
        <fullName evidence="2">RING-type E3 ubiquitin transferase</fullName>
        <ecNumber evidence="2">2.3.2.27</ecNumber>
    </recommendedName>
</protein>
<dbReference type="PANTHER" id="PTHR15710">
    <property type="entry name" value="E3 UBIQUITIN-PROTEIN LIGASE PRAJA"/>
    <property type="match status" value="1"/>
</dbReference>
<keyword evidence="7" id="KW-0862">Zinc</keyword>
<evidence type="ECO:0000256" key="8">
    <source>
        <dbReference type="PROSITE-ProRule" id="PRU00175"/>
    </source>
</evidence>
<name>A0A484MTF8_9ASTE</name>
<comment type="catalytic activity">
    <reaction evidence="1">
        <text>S-ubiquitinyl-[E2 ubiquitin-conjugating enzyme]-L-cysteine + [acceptor protein]-L-lysine = [E2 ubiquitin-conjugating enzyme]-L-cysteine + N(6)-ubiquitinyl-[acceptor protein]-L-lysine.</text>
        <dbReference type="EC" id="2.3.2.27"/>
    </reaction>
</comment>
<evidence type="ECO:0000256" key="6">
    <source>
        <dbReference type="ARBA" id="ARBA00022786"/>
    </source>
</evidence>
<dbReference type="PANTHER" id="PTHR15710:SF132">
    <property type="entry name" value="E3 UBIQUITIN-PROTEIN LIGASE MPSR1"/>
    <property type="match status" value="1"/>
</dbReference>
<dbReference type="EC" id="2.3.2.27" evidence="2"/>
<dbReference type="EMBL" id="OOIL02004481">
    <property type="protein sequence ID" value="VFQ92233.1"/>
    <property type="molecule type" value="Genomic_DNA"/>
</dbReference>
<dbReference type="Pfam" id="PF13639">
    <property type="entry name" value="zf-RING_2"/>
    <property type="match status" value="1"/>
</dbReference>
<organism evidence="10 11">
    <name type="scientific">Cuscuta campestris</name>
    <dbReference type="NCBI Taxonomy" id="132261"/>
    <lineage>
        <taxon>Eukaryota</taxon>
        <taxon>Viridiplantae</taxon>
        <taxon>Streptophyta</taxon>
        <taxon>Embryophyta</taxon>
        <taxon>Tracheophyta</taxon>
        <taxon>Spermatophyta</taxon>
        <taxon>Magnoliopsida</taxon>
        <taxon>eudicotyledons</taxon>
        <taxon>Gunneridae</taxon>
        <taxon>Pentapetalae</taxon>
        <taxon>asterids</taxon>
        <taxon>lamiids</taxon>
        <taxon>Solanales</taxon>
        <taxon>Convolvulaceae</taxon>
        <taxon>Cuscuteae</taxon>
        <taxon>Cuscuta</taxon>
        <taxon>Cuscuta subgen. Grammica</taxon>
        <taxon>Cuscuta sect. Cleistogrammica</taxon>
    </lineage>
</organism>
<evidence type="ECO:0000313" key="10">
    <source>
        <dbReference type="EMBL" id="VFQ92233.1"/>
    </source>
</evidence>
<feature type="domain" description="RING-type" evidence="9">
    <location>
        <begin position="92"/>
        <end position="130"/>
    </location>
</feature>
<evidence type="ECO:0000256" key="2">
    <source>
        <dbReference type="ARBA" id="ARBA00012483"/>
    </source>
</evidence>
<dbReference type="Gene3D" id="3.30.40.10">
    <property type="entry name" value="Zinc/RING finger domain, C3HC4 (zinc finger)"/>
    <property type="match status" value="1"/>
</dbReference>
<evidence type="ECO:0000256" key="1">
    <source>
        <dbReference type="ARBA" id="ARBA00000900"/>
    </source>
</evidence>
<dbReference type="FunFam" id="3.30.40.10:FF:000127">
    <property type="entry name" value="E3 ubiquitin-protein ligase RNF181"/>
    <property type="match status" value="1"/>
</dbReference>
<keyword evidence="11" id="KW-1185">Reference proteome</keyword>
<dbReference type="Proteomes" id="UP000595140">
    <property type="component" value="Unassembled WGS sequence"/>
</dbReference>
<keyword evidence="6" id="KW-0833">Ubl conjugation pathway</keyword>
<proteinExistence type="predicted"/>
<gene>
    <name evidence="10" type="ORF">CCAM_LOCUS34009</name>
</gene>
<dbReference type="InterPro" id="IPR013083">
    <property type="entry name" value="Znf_RING/FYVE/PHD"/>
</dbReference>
<evidence type="ECO:0000259" key="9">
    <source>
        <dbReference type="PROSITE" id="PS50089"/>
    </source>
</evidence>